<feature type="compositionally biased region" description="Pro residues" evidence="1">
    <location>
        <begin position="1"/>
        <end position="11"/>
    </location>
</feature>
<dbReference type="Pfam" id="PF06812">
    <property type="entry name" value="ImpA_N"/>
    <property type="match status" value="1"/>
</dbReference>
<name>A0A2J7TH46_METSI</name>
<proteinExistence type="predicted"/>
<feature type="region of interest" description="Disordered" evidence="1">
    <location>
        <begin position="1"/>
        <end position="21"/>
    </location>
</feature>
<feature type="domain" description="ImpA N-terminal" evidence="2">
    <location>
        <begin position="47"/>
        <end position="171"/>
    </location>
</feature>
<reference evidence="3 4" key="1">
    <citation type="submission" date="2017-10" db="EMBL/GenBank/DDBJ databases">
        <title>Genome announcement of Methylocella silvestris TVC from permafrost.</title>
        <authorList>
            <person name="Wang J."/>
            <person name="Geng K."/>
            <person name="Ul-Haque F."/>
            <person name="Crombie A.T."/>
            <person name="Street L.E."/>
            <person name="Wookey P.A."/>
            <person name="Murrell J.C."/>
            <person name="Pratscher J."/>
        </authorList>
    </citation>
    <scope>NUCLEOTIDE SEQUENCE [LARGE SCALE GENOMIC DNA]</scope>
    <source>
        <strain evidence="3 4">TVC</strain>
    </source>
</reference>
<dbReference type="Proteomes" id="UP000236286">
    <property type="component" value="Unassembled WGS sequence"/>
</dbReference>
<organism evidence="3 4">
    <name type="scientific">Methylocella silvestris</name>
    <dbReference type="NCBI Taxonomy" id="199596"/>
    <lineage>
        <taxon>Bacteria</taxon>
        <taxon>Pseudomonadati</taxon>
        <taxon>Pseudomonadota</taxon>
        <taxon>Alphaproteobacteria</taxon>
        <taxon>Hyphomicrobiales</taxon>
        <taxon>Beijerinckiaceae</taxon>
        <taxon>Methylocella</taxon>
    </lineage>
</organism>
<dbReference type="AlphaFoldDB" id="A0A2J7TH46"/>
<dbReference type="PANTHER" id="PTHR37951">
    <property type="entry name" value="CYTOPLASMIC PROTEIN-RELATED"/>
    <property type="match status" value="1"/>
</dbReference>
<evidence type="ECO:0000313" key="3">
    <source>
        <dbReference type="EMBL" id="PNG26092.1"/>
    </source>
</evidence>
<sequence>MLRPRCSPPSPRGAGRFAGGPDEEALHTLTIASPDDSPLSFEALTGAISEADPCGPDLDLDGDATYMNFMAAGEGVLPATFYSGHDGRPFDRTQIDFPAQYATIAALNALSRDLRLIALLAKFRILDKDFSGFVAATAALAELLETRWDDVHPRGEDGDFTLRMVAVQSLDDMAPVILPLHYAPLFEHKRLGTVTYRTHLLASGEAAPRGEEERPDGGLVRRAFEEVDLGVLIGRRDELRRLSEALTRIKSAFVAHVGAADAVAFPKLAPLADAMRALIQSFVTLRDPSAAEPLPVAEDSETAADGAPVIAGEIASFADAAAALNAVGAYYMRREPSNPALLLVRQAEQLIGKSFLDVLRVLVPGHVEEAALQIGRAQFFNLPIERLSEFASVEETAPDQETDKVFTVTTRDNALQLLSKISAFYHQAEPSSPISYLIERARAVTGRDFLGLLKDMLPPDSLKSLDSLK</sequence>
<dbReference type="PANTHER" id="PTHR37951:SF1">
    <property type="entry name" value="TYPE VI SECRETION SYSTEM COMPONENT TSSA1"/>
    <property type="match status" value="1"/>
</dbReference>
<dbReference type="EMBL" id="PDZR01000009">
    <property type="protein sequence ID" value="PNG26092.1"/>
    <property type="molecule type" value="Genomic_DNA"/>
</dbReference>
<comment type="caution">
    <text evidence="3">The sequence shown here is derived from an EMBL/GenBank/DDBJ whole genome shotgun (WGS) entry which is preliminary data.</text>
</comment>
<evidence type="ECO:0000259" key="2">
    <source>
        <dbReference type="Pfam" id="PF06812"/>
    </source>
</evidence>
<dbReference type="InterPro" id="IPR010657">
    <property type="entry name" value="ImpA_N"/>
</dbReference>
<protein>
    <recommendedName>
        <fullName evidence="2">ImpA N-terminal domain-containing protein</fullName>
    </recommendedName>
</protein>
<evidence type="ECO:0000313" key="4">
    <source>
        <dbReference type="Proteomes" id="UP000236286"/>
    </source>
</evidence>
<dbReference type="OrthoDB" id="9771118at2"/>
<dbReference type="InterPro" id="IPR017740">
    <property type="entry name" value="TssA-like"/>
</dbReference>
<accession>A0A2J7TH46</accession>
<evidence type="ECO:0000256" key="1">
    <source>
        <dbReference type="SAM" id="MobiDB-lite"/>
    </source>
</evidence>
<gene>
    <name evidence="3" type="ORF">CR492_09560</name>
</gene>